<dbReference type="OrthoDB" id="5595379at2759"/>
<feature type="region of interest" description="Disordered" evidence="1">
    <location>
        <begin position="337"/>
        <end position="356"/>
    </location>
</feature>
<dbReference type="STRING" id="745531.A0A0C3NBX8"/>
<dbReference type="Proteomes" id="UP000053257">
    <property type="component" value="Unassembled WGS sequence"/>
</dbReference>
<evidence type="ECO:0000259" key="2">
    <source>
        <dbReference type="Pfam" id="PF14616"/>
    </source>
</evidence>
<dbReference type="PANTHER" id="PTHR28125:SF2">
    <property type="entry name" value="MEIOTIC EXPRESSION UP-REGULATED PROTEIN 26"/>
    <property type="match status" value="1"/>
</dbReference>
<name>A0A0C3NBX8_PHLG1</name>
<feature type="region of interest" description="Disordered" evidence="1">
    <location>
        <begin position="88"/>
        <end position="109"/>
    </location>
</feature>
<dbReference type="EMBL" id="KN840714">
    <property type="protein sequence ID" value="KIP01999.1"/>
    <property type="molecule type" value="Genomic_DNA"/>
</dbReference>
<feature type="domain" description="Transcription regulator Rua1 C-terminal" evidence="2">
    <location>
        <begin position="461"/>
        <end position="584"/>
    </location>
</feature>
<accession>A0A0C3NBX8</accession>
<feature type="region of interest" description="Disordered" evidence="1">
    <location>
        <begin position="179"/>
        <end position="332"/>
    </location>
</feature>
<evidence type="ECO:0000256" key="1">
    <source>
        <dbReference type="SAM" id="MobiDB-lite"/>
    </source>
</evidence>
<gene>
    <name evidence="3" type="ORF">PHLGIDRAFT_122849</name>
</gene>
<organism evidence="3 4">
    <name type="scientific">Phlebiopsis gigantea (strain 11061_1 CR5-6)</name>
    <name type="common">White-rot fungus</name>
    <name type="synonym">Peniophora gigantea</name>
    <dbReference type="NCBI Taxonomy" id="745531"/>
    <lineage>
        <taxon>Eukaryota</taxon>
        <taxon>Fungi</taxon>
        <taxon>Dikarya</taxon>
        <taxon>Basidiomycota</taxon>
        <taxon>Agaricomycotina</taxon>
        <taxon>Agaricomycetes</taxon>
        <taxon>Polyporales</taxon>
        <taxon>Phanerochaetaceae</taxon>
        <taxon>Phlebiopsis</taxon>
    </lineage>
</organism>
<reference evidence="3 4" key="1">
    <citation type="journal article" date="2014" name="PLoS Genet.">
        <title>Analysis of the Phlebiopsis gigantea genome, transcriptome and secretome provides insight into its pioneer colonization strategies of wood.</title>
        <authorList>
            <person name="Hori C."/>
            <person name="Ishida T."/>
            <person name="Igarashi K."/>
            <person name="Samejima M."/>
            <person name="Suzuki H."/>
            <person name="Master E."/>
            <person name="Ferreira P."/>
            <person name="Ruiz-Duenas F.J."/>
            <person name="Held B."/>
            <person name="Canessa P."/>
            <person name="Larrondo L.F."/>
            <person name="Schmoll M."/>
            <person name="Druzhinina I.S."/>
            <person name="Kubicek C.P."/>
            <person name="Gaskell J.A."/>
            <person name="Kersten P."/>
            <person name="St John F."/>
            <person name="Glasner J."/>
            <person name="Sabat G."/>
            <person name="Splinter BonDurant S."/>
            <person name="Syed K."/>
            <person name="Yadav J."/>
            <person name="Mgbeahuruike A.C."/>
            <person name="Kovalchuk A."/>
            <person name="Asiegbu F.O."/>
            <person name="Lackner G."/>
            <person name="Hoffmeister D."/>
            <person name="Rencoret J."/>
            <person name="Gutierrez A."/>
            <person name="Sun H."/>
            <person name="Lindquist E."/>
            <person name="Barry K."/>
            <person name="Riley R."/>
            <person name="Grigoriev I.V."/>
            <person name="Henrissat B."/>
            <person name="Kues U."/>
            <person name="Berka R.M."/>
            <person name="Martinez A.T."/>
            <person name="Covert S.F."/>
            <person name="Blanchette R.A."/>
            <person name="Cullen D."/>
        </authorList>
    </citation>
    <scope>NUCLEOTIDE SEQUENCE [LARGE SCALE GENOMIC DNA]</scope>
    <source>
        <strain evidence="3 4">11061_1 CR5-6</strain>
    </source>
</reference>
<evidence type="ECO:0000313" key="4">
    <source>
        <dbReference type="Proteomes" id="UP000053257"/>
    </source>
</evidence>
<dbReference type="InterPro" id="IPR028012">
    <property type="entry name" value="Rua1_C"/>
</dbReference>
<dbReference type="HOGENOM" id="CLU_455681_0_0_1"/>
<sequence length="599" mass="66513">MDPSTPDQRRTSDSPPPPLFPRLDPYHSPTPLPRHPHLLFPDLFAHRAFFRTLSAADSLLHLAASPAGSPTRLLSPCRSLALCPSASTASSHGLSHSQSTFPPTPPPTTPSRCLLTTAPHVATNLDVLDLSSHLFSSPTPFSPRRCELQYPSSTEISPVLHECDKRTKRMYPAQDLLPSLLDSAKHSPHSSRSLSSRRELTMAGSSERSQEPLRRTTLKLPPRGVPRRPAVARPERSRTRPRRATYAAAPHLQDTDQLIHTNRSPIKDPVKDTNAGLPSSPSTPLTPPSSASRIPFPSSQTSLIALSPLSELSSGEPSPRKRTRPLADECPPLIPFYAPRGDYAPSPPRTRRAGLQKEEAGRIVHARKRRRVNRDADSDSDYELQVEHKWKRVRCEQPDEIAEEEAEVEAHIPSPTYPQRTFSPSVPIHPGLPLFYRRFWPPTSETVAQDTAGATSNAPRSQYDLYTPRWVKGRGPTKVGMCPVCAEPPARGGEGSRVWLSMKFSAFKCYHMQYYHGISPAGTPFSPPTAFRRVARPHAGKHEKRSVEQGRCHRCRAWVNVEGVKDVEVKVPEIFWWKHAAACHQGATAEGERDVFVDT</sequence>
<evidence type="ECO:0000313" key="3">
    <source>
        <dbReference type="EMBL" id="KIP01999.1"/>
    </source>
</evidence>
<proteinExistence type="predicted"/>
<feature type="compositionally biased region" description="Low complexity" evidence="1">
    <location>
        <begin position="306"/>
        <end position="317"/>
    </location>
</feature>
<feature type="compositionally biased region" description="Polar residues" evidence="1">
    <location>
        <begin position="255"/>
        <end position="264"/>
    </location>
</feature>
<feature type="region of interest" description="Disordered" evidence="1">
    <location>
        <begin position="1"/>
        <end position="28"/>
    </location>
</feature>
<dbReference type="AlphaFoldDB" id="A0A0C3NBX8"/>
<dbReference type="Pfam" id="PF14616">
    <property type="entry name" value="Rua1_C"/>
    <property type="match status" value="1"/>
</dbReference>
<protein>
    <recommendedName>
        <fullName evidence="2">Transcription regulator Rua1 C-terminal domain-containing protein</fullName>
    </recommendedName>
</protein>
<feature type="compositionally biased region" description="Polar residues" evidence="1">
    <location>
        <begin position="88"/>
        <end position="101"/>
    </location>
</feature>
<keyword evidence="4" id="KW-1185">Reference proteome</keyword>
<dbReference type="PANTHER" id="PTHR28125">
    <property type="entry name" value="MEIOTIC EXPRESSION UP-REGULATED PROTEIN 26"/>
    <property type="match status" value="1"/>
</dbReference>